<dbReference type="Proteomes" id="UP001497472">
    <property type="component" value="Unassembled WGS sequence"/>
</dbReference>
<evidence type="ECO:0000313" key="16">
    <source>
        <dbReference type="Proteomes" id="UP001497472"/>
    </source>
</evidence>
<feature type="domain" description="Fucosyltransferase C-terminal" evidence="13">
    <location>
        <begin position="195"/>
        <end position="334"/>
    </location>
</feature>
<keyword evidence="4 12" id="KW-0328">Glycosyltransferase</keyword>
<dbReference type="Gene3D" id="3.40.50.11660">
    <property type="entry name" value="Glycosyl transferase family 10, C-terminal domain"/>
    <property type="match status" value="1"/>
</dbReference>
<evidence type="ECO:0000256" key="2">
    <source>
        <dbReference type="ARBA" id="ARBA00004922"/>
    </source>
</evidence>
<keyword evidence="7" id="KW-0735">Signal-anchor</keyword>
<dbReference type="InterPro" id="IPR055270">
    <property type="entry name" value="Glyco_tran_10_C"/>
</dbReference>
<evidence type="ECO:0000256" key="4">
    <source>
        <dbReference type="ARBA" id="ARBA00022676"/>
    </source>
</evidence>
<dbReference type="Pfam" id="PF17039">
    <property type="entry name" value="Glyco_tran_10_N"/>
    <property type="match status" value="1"/>
</dbReference>
<dbReference type="InterPro" id="IPR038577">
    <property type="entry name" value="GT10-like_C_sf"/>
</dbReference>
<keyword evidence="10" id="KW-0472">Membrane</keyword>
<keyword evidence="6 12" id="KW-0812">Transmembrane</keyword>
<comment type="caution">
    <text evidence="15">The sequence shown here is derived from an EMBL/GenBank/DDBJ whole genome shotgun (WGS) entry which is preliminary data.</text>
</comment>
<evidence type="ECO:0000256" key="5">
    <source>
        <dbReference type="ARBA" id="ARBA00022679"/>
    </source>
</evidence>
<evidence type="ECO:0000256" key="1">
    <source>
        <dbReference type="ARBA" id="ARBA00004447"/>
    </source>
</evidence>
<name>A0AAV1J2M6_9NEOP</name>
<dbReference type="PANTHER" id="PTHR48438">
    <property type="entry name" value="ALPHA-(1,3)-FUCOSYLTRANSFERASE C-RELATED"/>
    <property type="match status" value="1"/>
</dbReference>
<evidence type="ECO:0000256" key="10">
    <source>
        <dbReference type="ARBA" id="ARBA00023136"/>
    </source>
</evidence>
<gene>
    <name evidence="15" type="ORF">LNINA_LOCUS3173</name>
</gene>
<dbReference type="PANTHER" id="PTHR48438:SF1">
    <property type="entry name" value="ALPHA-(1,3)-FUCOSYLTRANSFERASE C-RELATED"/>
    <property type="match status" value="1"/>
</dbReference>
<dbReference type="AlphaFoldDB" id="A0AAV1J2M6"/>
<dbReference type="Pfam" id="PF00852">
    <property type="entry name" value="Glyco_transf_10"/>
    <property type="match status" value="1"/>
</dbReference>
<comment type="pathway">
    <text evidence="2">Protein modification; protein glycosylation.</text>
</comment>
<dbReference type="EMBL" id="CAVLEF010000004">
    <property type="protein sequence ID" value="CAK1543353.1"/>
    <property type="molecule type" value="Genomic_DNA"/>
</dbReference>
<feature type="domain" description="Fucosyltransferase N-terminal" evidence="14">
    <location>
        <begin position="44"/>
        <end position="158"/>
    </location>
</feature>
<keyword evidence="9 12" id="KW-0333">Golgi apparatus</keyword>
<evidence type="ECO:0000256" key="3">
    <source>
        <dbReference type="ARBA" id="ARBA00008919"/>
    </source>
</evidence>
<evidence type="ECO:0000256" key="7">
    <source>
        <dbReference type="ARBA" id="ARBA00022968"/>
    </source>
</evidence>
<evidence type="ECO:0000259" key="14">
    <source>
        <dbReference type="Pfam" id="PF17039"/>
    </source>
</evidence>
<dbReference type="EC" id="2.4.1.-" evidence="12"/>
<reference evidence="15 16" key="1">
    <citation type="submission" date="2023-11" db="EMBL/GenBank/DDBJ databases">
        <authorList>
            <person name="Okamura Y."/>
        </authorList>
    </citation>
    <scope>NUCLEOTIDE SEQUENCE [LARGE SCALE GENOMIC DNA]</scope>
</reference>
<protein>
    <recommendedName>
        <fullName evidence="12">Fucosyltransferase</fullName>
        <ecNumber evidence="12">2.4.1.-</ecNumber>
    </recommendedName>
</protein>
<keyword evidence="16" id="KW-1185">Reference proteome</keyword>
<dbReference type="GO" id="GO:0008417">
    <property type="term" value="F:fucosyltransferase activity"/>
    <property type="evidence" value="ECO:0007669"/>
    <property type="project" value="InterPro"/>
</dbReference>
<keyword evidence="11" id="KW-0325">Glycoprotein</keyword>
<accession>A0AAV1J2M6</accession>
<evidence type="ECO:0000256" key="9">
    <source>
        <dbReference type="ARBA" id="ARBA00023034"/>
    </source>
</evidence>
<evidence type="ECO:0000259" key="13">
    <source>
        <dbReference type="Pfam" id="PF00852"/>
    </source>
</evidence>
<dbReference type="GO" id="GO:0032580">
    <property type="term" value="C:Golgi cisterna membrane"/>
    <property type="evidence" value="ECO:0007669"/>
    <property type="project" value="UniProtKB-SubCell"/>
</dbReference>
<organism evidence="15 16">
    <name type="scientific">Leptosia nina</name>
    <dbReference type="NCBI Taxonomy" id="320188"/>
    <lineage>
        <taxon>Eukaryota</taxon>
        <taxon>Metazoa</taxon>
        <taxon>Ecdysozoa</taxon>
        <taxon>Arthropoda</taxon>
        <taxon>Hexapoda</taxon>
        <taxon>Insecta</taxon>
        <taxon>Pterygota</taxon>
        <taxon>Neoptera</taxon>
        <taxon>Endopterygota</taxon>
        <taxon>Lepidoptera</taxon>
        <taxon>Glossata</taxon>
        <taxon>Ditrysia</taxon>
        <taxon>Papilionoidea</taxon>
        <taxon>Pieridae</taxon>
        <taxon>Pierinae</taxon>
        <taxon>Leptosia</taxon>
    </lineage>
</organism>
<keyword evidence="8" id="KW-1133">Transmembrane helix</keyword>
<dbReference type="InterPro" id="IPR031481">
    <property type="entry name" value="Glyco_tran_10_N"/>
</dbReference>
<evidence type="ECO:0000256" key="11">
    <source>
        <dbReference type="ARBA" id="ARBA00023180"/>
    </source>
</evidence>
<evidence type="ECO:0000256" key="6">
    <source>
        <dbReference type="ARBA" id="ARBA00022692"/>
    </source>
</evidence>
<comment type="subcellular location">
    <subcellularLocation>
        <location evidence="1 12">Golgi apparatus</location>
        <location evidence="1 12">Golgi stack membrane</location>
        <topology evidence="1 12">Single-pass type II membrane protein</topology>
    </subcellularLocation>
</comment>
<dbReference type="SUPFAM" id="SSF53756">
    <property type="entry name" value="UDP-Glycosyltransferase/glycogen phosphorylase"/>
    <property type="match status" value="1"/>
</dbReference>
<dbReference type="InterPro" id="IPR001503">
    <property type="entry name" value="Glyco_trans_10"/>
</dbReference>
<proteinExistence type="inferred from homology"/>
<comment type="similarity">
    <text evidence="3 12">Belongs to the glycosyltransferase 10 family.</text>
</comment>
<sequence>MEEDLTHVRRKRLTTELGLVCLEDYPYTVSIRKNIVTYLNHAELKYILQWTRRFSAPFDYLEEGNSVFIKYNCEYTNCFVTDDRNYFIDQQEFHAVAFNGRDLNMWNFQLPNSRSLKQKYIFGAMESPDFFPACNDYLDGFFNWTWSYKLDSDFQWGYITIYDLKGNLVGPAIHMKWIEKMQPINVELKSKLDIKTKAVAWFVSHCTTKRHREDYVEVLNGELEKFGWNVDIYGACGALTCPLSGFHSCNKMLERDYFFYLSFENSFAEDYVTEKLLTPLNNYAVPIVYGGADYTRFLPEGSYLNAIELGPKRIAEKMVEIISNKTQYYDFFSVAKPLRV</sequence>
<evidence type="ECO:0000256" key="8">
    <source>
        <dbReference type="ARBA" id="ARBA00022989"/>
    </source>
</evidence>
<evidence type="ECO:0000256" key="12">
    <source>
        <dbReference type="RuleBase" id="RU003832"/>
    </source>
</evidence>
<keyword evidence="5 12" id="KW-0808">Transferase</keyword>
<evidence type="ECO:0000313" key="15">
    <source>
        <dbReference type="EMBL" id="CAK1543353.1"/>
    </source>
</evidence>